<gene>
    <name evidence="1" type="ORF">BYL167_LOCUS38002</name>
    <name evidence="2" type="ORF">BYL167_LOCUS46458</name>
    <name evidence="3" type="ORF">GIL414_LOCUS46516</name>
    <name evidence="4" type="ORF">GIL414_LOCUS49265</name>
</gene>
<dbReference type="Proteomes" id="UP000681720">
    <property type="component" value="Unassembled WGS sequence"/>
</dbReference>
<evidence type="ECO:0000313" key="4">
    <source>
        <dbReference type="EMBL" id="CAF4848137.1"/>
    </source>
</evidence>
<evidence type="ECO:0000313" key="5">
    <source>
        <dbReference type="Proteomes" id="UP000681720"/>
    </source>
</evidence>
<accession>A0A8S3B083</accession>
<dbReference type="Proteomes" id="UP000681967">
    <property type="component" value="Unassembled WGS sequence"/>
</dbReference>
<dbReference type="EMBL" id="CAJOBJ010146285">
    <property type="protein sequence ID" value="CAF4785302.1"/>
    <property type="molecule type" value="Genomic_DNA"/>
</dbReference>
<comment type="caution">
    <text evidence="3">The sequence shown here is derived from an EMBL/GenBank/DDBJ whole genome shotgun (WGS) entry which is preliminary data.</text>
</comment>
<evidence type="ECO:0000313" key="3">
    <source>
        <dbReference type="EMBL" id="CAF4785302.1"/>
    </source>
</evidence>
<proteinExistence type="predicted"/>
<evidence type="ECO:0000313" key="1">
    <source>
        <dbReference type="EMBL" id="CAF4548442.1"/>
    </source>
</evidence>
<dbReference type="EMBL" id="CAJOBJ010161582">
    <property type="protein sequence ID" value="CAF4848137.1"/>
    <property type="molecule type" value="Genomic_DNA"/>
</dbReference>
<feature type="non-terminal residue" evidence="3">
    <location>
        <position position="62"/>
    </location>
</feature>
<organism evidence="3 5">
    <name type="scientific">Rotaria magnacalcarata</name>
    <dbReference type="NCBI Taxonomy" id="392030"/>
    <lineage>
        <taxon>Eukaryota</taxon>
        <taxon>Metazoa</taxon>
        <taxon>Spiralia</taxon>
        <taxon>Gnathifera</taxon>
        <taxon>Rotifera</taxon>
        <taxon>Eurotatoria</taxon>
        <taxon>Bdelloidea</taxon>
        <taxon>Philodinida</taxon>
        <taxon>Philodinidae</taxon>
        <taxon>Rotaria</taxon>
    </lineage>
</organism>
<reference evidence="3" key="1">
    <citation type="submission" date="2021-02" db="EMBL/GenBank/DDBJ databases">
        <authorList>
            <person name="Nowell W R."/>
        </authorList>
    </citation>
    <scope>NUCLEOTIDE SEQUENCE</scope>
</reference>
<dbReference type="EMBL" id="CAJOBH010087600">
    <property type="protein sequence ID" value="CAF4548442.1"/>
    <property type="molecule type" value="Genomic_DNA"/>
</dbReference>
<name>A0A8S3B083_9BILA</name>
<sequence>MTDKNIFVSFTHSLPLFEHNHHLPTWWRHSITSAYDTCSNPDIDFSIEETKKQQTKTSLLMY</sequence>
<protein>
    <submittedName>
        <fullName evidence="3">Uncharacterized protein</fullName>
    </submittedName>
</protein>
<dbReference type="EMBL" id="CAJOBH010131523">
    <property type="protein sequence ID" value="CAF4759816.1"/>
    <property type="molecule type" value="Genomic_DNA"/>
</dbReference>
<evidence type="ECO:0000313" key="2">
    <source>
        <dbReference type="EMBL" id="CAF4759816.1"/>
    </source>
</evidence>
<dbReference type="AlphaFoldDB" id="A0A8S3B083"/>